<dbReference type="NCBIfam" id="TIGR00278">
    <property type="entry name" value="membrane protein insertion efficiency factor YidD"/>
    <property type="match status" value="1"/>
</dbReference>
<evidence type="ECO:0000313" key="1">
    <source>
        <dbReference type="EMBL" id="CUV65251.1"/>
    </source>
</evidence>
<dbReference type="PANTHER" id="PTHR33383:SF1">
    <property type="entry name" value="MEMBRANE PROTEIN INSERTION EFFICIENCY FACTOR-RELATED"/>
    <property type="match status" value="1"/>
</dbReference>
<dbReference type="SMART" id="SM01234">
    <property type="entry name" value="Haemolytic"/>
    <property type="match status" value="1"/>
</dbReference>
<dbReference type="AlphaFoldDB" id="A0A0S4XLR9"/>
<gene>
    <name evidence="1" type="ORF">BN3087_230004</name>
</gene>
<sequence>MTKKFFLAPIKAYQYFSRLMPGKCRYYPTCSEYATWQFETTNPLSASVNSTLRILRCNQFFAGGIDYPIISYKPPKFSLKKSNLNNNYGKIDIKYWLVPKDKRHYYVLKDFDWK</sequence>
<organism evidence="1">
    <name type="scientific">Sulfurovum sp. enrichment culture clone C5</name>
    <dbReference type="NCBI Taxonomy" id="497650"/>
    <lineage>
        <taxon>Bacteria</taxon>
        <taxon>Pseudomonadati</taxon>
        <taxon>Campylobacterota</taxon>
        <taxon>Epsilonproteobacteria</taxon>
        <taxon>Campylobacterales</taxon>
        <taxon>Sulfurovaceae</taxon>
        <taxon>Sulfurovum</taxon>
        <taxon>environmental samples</taxon>
    </lineage>
</organism>
<reference evidence="1" key="1">
    <citation type="submission" date="2015-11" db="EMBL/GenBank/DDBJ databases">
        <authorList>
            <person name="Zhang Y."/>
            <person name="Guo Z."/>
        </authorList>
    </citation>
    <scope>NUCLEOTIDE SEQUENCE</scope>
    <source>
        <strain evidence="1">BN30871</strain>
    </source>
</reference>
<dbReference type="PANTHER" id="PTHR33383">
    <property type="entry name" value="MEMBRANE PROTEIN INSERTION EFFICIENCY FACTOR-RELATED"/>
    <property type="match status" value="1"/>
</dbReference>
<accession>A0A0S4XLR9</accession>
<dbReference type="InterPro" id="IPR002696">
    <property type="entry name" value="Membr_insert_effic_factor_YidD"/>
</dbReference>
<name>A0A0S4XLR9_9BACT</name>
<dbReference type="Pfam" id="PF01809">
    <property type="entry name" value="YidD"/>
    <property type="match status" value="1"/>
</dbReference>
<proteinExistence type="predicted"/>
<dbReference type="EMBL" id="FAXN01000022">
    <property type="protein sequence ID" value="CUV65251.1"/>
    <property type="molecule type" value="Genomic_DNA"/>
</dbReference>
<protein>
    <submittedName>
        <fullName evidence="1">Putative membrane protein insertion efficiency factor</fullName>
    </submittedName>
</protein>